<sequence>MSTILEAFYIKGHVISYLQSYSPSLKRIEEDRPAFHYPKIGQSLGSRLFVSATRRAANVNSPLVLANQTKSQAPRRVLNVPLPSWYLDTIFDFSEALGHRSTVVVYPKVVYLELKQLSIKGSLSWQFRTILAHKLREYLTSSGAQESPAPLTASELPLSYSIEELRKL</sequence>
<reference evidence="1 2" key="1">
    <citation type="journal article" date="2014" name="Genome Biol. Evol.">
        <title>The genome of the myxosporean Thelohanellus kitauei shows adaptations to nutrient acquisition within its fish host.</title>
        <authorList>
            <person name="Yang Y."/>
            <person name="Xiong J."/>
            <person name="Zhou Z."/>
            <person name="Huo F."/>
            <person name="Miao W."/>
            <person name="Ran C."/>
            <person name="Liu Y."/>
            <person name="Zhang J."/>
            <person name="Feng J."/>
            <person name="Wang M."/>
            <person name="Wang M."/>
            <person name="Wang L."/>
            <person name="Yao B."/>
        </authorList>
    </citation>
    <scope>NUCLEOTIDE SEQUENCE [LARGE SCALE GENOMIC DNA]</scope>
    <source>
        <strain evidence="1">Wuqing</strain>
    </source>
</reference>
<gene>
    <name evidence="1" type="ORF">RF11_15862</name>
</gene>
<name>A0A0C2N8P3_THEKT</name>
<evidence type="ECO:0000313" key="2">
    <source>
        <dbReference type="Proteomes" id="UP000031668"/>
    </source>
</evidence>
<accession>A0A0C2N8P3</accession>
<keyword evidence="2" id="KW-1185">Reference proteome</keyword>
<organism evidence="1 2">
    <name type="scientific">Thelohanellus kitauei</name>
    <name type="common">Myxosporean</name>
    <dbReference type="NCBI Taxonomy" id="669202"/>
    <lineage>
        <taxon>Eukaryota</taxon>
        <taxon>Metazoa</taxon>
        <taxon>Cnidaria</taxon>
        <taxon>Myxozoa</taxon>
        <taxon>Myxosporea</taxon>
        <taxon>Bivalvulida</taxon>
        <taxon>Platysporina</taxon>
        <taxon>Myxobolidae</taxon>
        <taxon>Thelohanellus</taxon>
    </lineage>
</organism>
<evidence type="ECO:0000313" key="1">
    <source>
        <dbReference type="EMBL" id="KII70292.1"/>
    </source>
</evidence>
<dbReference type="AlphaFoldDB" id="A0A0C2N8P3"/>
<dbReference type="EMBL" id="JWZT01002099">
    <property type="protein sequence ID" value="KII70292.1"/>
    <property type="molecule type" value="Genomic_DNA"/>
</dbReference>
<protein>
    <submittedName>
        <fullName evidence="1">Uncharacterized protein</fullName>
    </submittedName>
</protein>
<proteinExistence type="predicted"/>
<comment type="caution">
    <text evidence="1">The sequence shown here is derived from an EMBL/GenBank/DDBJ whole genome shotgun (WGS) entry which is preliminary data.</text>
</comment>
<dbReference type="Proteomes" id="UP000031668">
    <property type="component" value="Unassembled WGS sequence"/>
</dbReference>